<sequence length="262" mass="30221">MKHVFICLIALVMGACHSDPVRPQEPEEPQKPAKPLKQLRLDYADTDFQEVEYDTAGLPQHYVSQYLYIQGTGEVKRLEFTFKYGPDKRLYRLNGSDGSYTQYMYEGGLVAHAERYDQAGKPRSLVTLRYNTANQLTEMEEAFYADHRNVRSEYQYDANGNLSQLKLTERTGETAPWQPTFTFFYSGYDDKKNPENLWACDPLIPQIKLRQNNPGLEVVHDRVGETSRKQHTYTYSAEGYPLTRTTTAPGGTLTTRYNYVKH</sequence>
<evidence type="ECO:0000313" key="1">
    <source>
        <dbReference type="EMBL" id="SDL30184.1"/>
    </source>
</evidence>
<dbReference type="STRING" id="563176.SAMN04488090_0672"/>
<gene>
    <name evidence="1" type="ORF">SAMN04488090_0672</name>
</gene>
<dbReference type="Gene3D" id="2.180.10.10">
    <property type="entry name" value="RHS repeat-associated core"/>
    <property type="match status" value="1"/>
</dbReference>
<keyword evidence="2" id="KW-1185">Reference proteome</keyword>
<dbReference type="PROSITE" id="PS51257">
    <property type="entry name" value="PROKAR_LIPOPROTEIN"/>
    <property type="match status" value="1"/>
</dbReference>
<dbReference type="AlphaFoldDB" id="A0A1G9IZA4"/>
<dbReference type="OrthoDB" id="939235at2"/>
<dbReference type="EMBL" id="FNGS01000001">
    <property type="protein sequence ID" value="SDL30184.1"/>
    <property type="molecule type" value="Genomic_DNA"/>
</dbReference>
<accession>A0A1G9IZA4</accession>
<dbReference type="RefSeq" id="WP_143011006.1">
    <property type="nucleotide sequence ID" value="NZ_FNGS01000001.1"/>
</dbReference>
<proteinExistence type="predicted"/>
<organism evidence="1 2">
    <name type="scientific">Siphonobacter aquaeclarae</name>
    <dbReference type="NCBI Taxonomy" id="563176"/>
    <lineage>
        <taxon>Bacteria</taxon>
        <taxon>Pseudomonadati</taxon>
        <taxon>Bacteroidota</taxon>
        <taxon>Cytophagia</taxon>
        <taxon>Cytophagales</taxon>
        <taxon>Cytophagaceae</taxon>
        <taxon>Siphonobacter</taxon>
    </lineage>
</organism>
<reference evidence="1 2" key="1">
    <citation type="submission" date="2016-10" db="EMBL/GenBank/DDBJ databases">
        <authorList>
            <person name="de Groot N.N."/>
        </authorList>
    </citation>
    <scope>NUCLEOTIDE SEQUENCE [LARGE SCALE GENOMIC DNA]</scope>
    <source>
        <strain evidence="1 2">DSM 21668</strain>
    </source>
</reference>
<dbReference type="Proteomes" id="UP000198901">
    <property type="component" value="Unassembled WGS sequence"/>
</dbReference>
<evidence type="ECO:0000313" key="2">
    <source>
        <dbReference type="Proteomes" id="UP000198901"/>
    </source>
</evidence>
<protein>
    <recommendedName>
        <fullName evidence="3">YD repeat-containing protein</fullName>
    </recommendedName>
</protein>
<name>A0A1G9IZA4_9BACT</name>
<evidence type="ECO:0008006" key="3">
    <source>
        <dbReference type="Google" id="ProtNLM"/>
    </source>
</evidence>